<sequence length="207" mass="21482">MKIAVLGATGGVGTHLVQMALDEGHDVTVLARTPAKVERAADVTIVQGDALDAERVRDTVRGADVVISALGSTRGPEQDTSLRRMAGVLATALADDEAPQRVLWCASEGVNGEIPGVFGKFAMKMLAKPLADHAAAIETLQATGVGLTVARPRALNTKPLNLDYTEVFAGPAQGGYSIPRASVAHFLLKAAQDDAYVNTSVALAVAK</sequence>
<dbReference type="InterPro" id="IPR051606">
    <property type="entry name" value="Polyketide_Oxido-like"/>
</dbReference>
<dbReference type="RefSeq" id="WP_128221429.1">
    <property type="nucleotide sequence ID" value="NZ_CP034929.1"/>
</dbReference>
<evidence type="ECO:0000259" key="1">
    <source>
        <dbReference type="Pfam" id="PF13460"/>
    </source>
</evidence>
<evidence type="ECO:0000313" key="3">
    <source>
        <dbReference type="Proteomes" id="UP001596098"/>
    </source>
</evidence>
<protein>
    <submittedName>
        <fullName evidence="2">NAD(P)-dependent oxidoreductase</fullName>
    </submittedName>
</protein>
<dbReference type="Gene3D" id="3.40.50.720">
    <property type="entry name" value="NAD(P)-binding Rossmann-like Domain"/>
    <property type="match status" value="1"/>
</dbReference>
<feature type="domain" description="NAD(P)-binding" evidence="1">
    <location>
        <begin position="7"/>
        <end position="193"/>
    </location>
</feature>
<dbReference type="PANTHER" id="PTHR43355">
    <property type="entry name" value="FLAVIN REDUCTASE (NADPH)"/>
    <property type="match status" value="1"/>
</dbReference>
<dbReference type="InterPro" id="IPR016040">
    <property type="entry name" value="NAD(P)-bd_dom"/>
</dbReference>
<proteinExistence type="predicted"/>
<organism evidence="2 3">
    <name type="scientific">Nocardioides yefusunii</name>
    <dbReference type="NCBI Taxonomy" id="2500546"/>
    <lineage>
        <taxon>Bacteria</taxon>
        <taxon>Bacillati</taxon>
        <taxon>Actinomycetota</taxon>
        <taxon>Actinomycetes</taxon>
        <taxon>Propionibacteriales</taxon>
        <taxon>Nocardioidaceae</taxon>
        <taxon>Nocardioides</taxon>
    </lineage>
</organism>
<reference evidence="3" key="1">
    <citation type="journal article" date="2019" name="Int. J. Syst. Evol. Microbiol.">
        <title>The Global Catalogue of Microorganisms (GCM) 10K type strain sequencing project: providing services to taxonomists for standard genome sequencing and annotation.</title>
        <authorList>
            <consortium name="The Broad Institute Genomics Platform"/>
            <consortium name="The Broad Institute Genome Sequencing Center for Infectious Disease"/>
            <person name="Wu L."/>
            <person name="Ma J."/>
        </authorList>
    </citation>
    <scope>NUCLEOTIDE SEQUENCE [LARGE SCALE GENOMIC DNA]</scope>
    <source>
        <strain evidence="3">DFY28</strain>
    </source>
</reference>
<accession>A0ABW1QZ66</accession>
<dbReference type="SUPFAM" id="SSF51735">
    <property type="entry name" value="NAD(P)-binding Rossmann-fold domains"/>
    <property type="match status" value="1"/>
</dbReference>
<gene>
    <name evidence="2" type="ORF">ACFPWU_08140</name>
</gene>
<dbReference type="PANTHER" id="PTHR43355:SF2">
    <property type="entry name" value="FLAVIN REDUCTASE (NADPH)"/>
    <property type="match status" value="1"/>
</dbReference>
<name>A0ABW1QZ66_9ACTN</name>
<keyword evidence="3" id="KW-1185">Reference proteome</keyword>
<dbReference type="InterPro" id="IPR036291">
    <property type="entry name" value="NAD(P)-bd_dom_sf"/>
</dbReference>
<dbReference type="Pfam" id="PF13460">
    <property type="entry name" value="NAD_binding_10"/>
    <property type="match status" value="1"/>
</dbReference>
<dbReference type="Proteomes" id="UP001596098">
    <property type="component" value="Unassembled WGS sequence"/>
</dbReference>
<dbReference type="EMBL" id="JBHSQI010000003">
    <property type="protein sequence ID" value="MFC6153630.1"/>
    <property type="molecule type" value="Genomic_DNA"/>
</dbReference>
<evidence type="ECO:0000313" key="2">
    <source>
        <dbReference type="EMBL" id="MFC6153630.1"/>
    </source>
</evidence>
<comment type="caution">
    <text evidence="2">The sequence shown here is derived from an EMBL/GenBank/DDBJ whole genome shotgun (WGS) entry which is preliminary data.</text>
</comment>